<evidence type="ECO:0000256" key="5">
    <source>
        <dbReference type="ARBA" id="ARBA00012096"/>
    </source>
</evidence>
<keyword evidence="10" id="KW-0100">Branched-chain amino acid biosynthesis</keyword>
<comment type="similarity">
    <text evidence="4">Belongs to the serine/threonine dehydratase family.</text>
</comment>
<reference evidence="12 13" key="1">
    <citation type="submission" date="2020-07" db="EMBL/GenBank/DDBJ databases">
        <authorList>
            <person name="Feng X."/>
        </authorList>
    </citation>
    <scope>NUCLEOTIDE SEQUENCE [LARGE SCALE GENOMIC DNA]</scope>
    <source>
        <strain evidence="12 13">JCM31066</strain>
    </source>
</reference>
<comment type="catalytic activity">
    <reaction evidence="1">
        <text>L-threonine = 2-oxobutanoate + NH4(+)</text>
        <dbReference type="Rhea" id="RHEA:22108"/>
        <dbReference type="ChEBI" id="CHEBI:16763"/>
        <dbReference type="ChEBI" id="CHEBI:28938"/>
        <dbReference type="ChEBI" id="CHEBI:57926"/>
        <dbReference type="EC" id="4.3.1.19"/>
    </reaction>
</comment>
<dbReference type="InterPro" id="IPR045865">
    <property type="entry name" value="ACT-like_dom_sf"/>
</dbReference>
<evidence type="ECO:0000256" key="1">
    <source>
        <dbReference type="ARBA" id="ARBA00001274"/>
    </source>
</evidence>
<dbReference type="GO" id="GO:0006567">
    <property type="term" value="P:L-threonine catabolic process"/>
    <property type="evidence" value="ECO:0007669"/>
    <property type="project" value="TreeGrafter"/>
</dbReference>
<dbReference type="Gene3D" id="3.40.50.1100">
    <property type="match status" value="2"/>
</dbReference>
<evidence type="ECO:0000256" key="8">
    <source>
        <dbReference type="ARBA" id="ARBA00022898"/>
    </source>
</evidence>
<keyword evidence="7" id="KW-0412">Isoleucine biosynthesis</keyword>
<comment type="pathway">
    <text evidence="3">Amino-acid biosynthesis; L-isoleucine biosynthesis; 2-oxobutanoate from L-threonine: step 1/1.</text>
</comment>
<evidence type="ECO:0000256" key="3">
    <source>
        <dbReference type="ARBA" id="ARBA00004810"/>
    </source>
</evidence>
<evidence type="ECO:0000256" key="9">
    <source>
        <dbReference type="ARBA" id="ARBA00023239"/>
    </source>
</evidence>
<dbReference type="PANTHER" id="PTHR48078:SF6">
    <property type="entry name" value="L-THREONINE DEHYDRATASE CATABOLIC TDCB"/>
    <property type="match status" value="1"/>
</dbReference>
<keyword evidence="8" id="KW-0663">Pyridoxal phosphate</keyword>
<evidence type="ECO:0000256" key="7">
    <source>
        <dbReference type="ARBA" id="ARBA00022624"/>
    </source>
</evidence>
<name>A0A842HDF6_9BACT</name>
<dbReference type="GO" id="GO:0009097">
    <property type="term" value="P:isoleucine biosynthetic process"/>
    <property type="evidence" value="ECO:0007669"/>
    <property type="project" value="UniProtKB-UniPathway"/>
</dbReference>
<evidence type="ECO:0000256" key="2">
    <source>
        <dbReference type="ARBA" id="ARBA00001933"/>
    </source>
</evidence>
<dbReference type="SUPFAM" id="SSF55021">
    <property type="entry name" value="ACT-like"/>
    <property type="match status" value="2"/>
</dbReference>
<sequence>MDLLRQLRQETLFARQRVYRAGQPTPLEQIELDGEGRIFVKREDLCAIKAYKWRGAFNRMALLSPQEADKPVLAASAGNHAQGVALAARLLGLKAQVFMPVTTPAVKRNAVLRHGGDAVEIVLHGDGYDDAYAAALQRAKDTGGVYIHAYDDLQVMAGQATLADEVVMSGEGPFDVAYLQIGGGGMAAGVANWLKTYYPGIRVVGVEGVGQASMKAALEAGQPVGLDTLDIFCDGTAVRKAGSTTFAVCREVLDEVITVTNEEVSDAIRLYWENLRCLQEPSGAMGLAGLLKDRAAHPFGRALVVATGANLDFGQLARIADAAGIGGGHRRHLRIEIPERPGAMLALLETGLGALNIIDFQYGKRDRELAWPVFGLSCSEPEHAALVERLRASGYRFTEVDNSVEVRYRAIACEARLLTHPLFLELEFYERPGAMHAFLDGTVRGRGNFCYFNYRYSGERVGRALIGLEFETAEDRAQFAVSLPPSGKGYRLCRTLDEQEMNRLFG</sequence>
<dbReference type="Pfam" id="PF00291">
    <property type="entry name" value="PALP"/>
    <property type="match status" value="1"/>
</dbReference>
<dbReference type="GO" id="GO:0004794">
    <property type="term" value="F:threonine deaminase activity"/>
    <property type="evidence" value="ECO:0007669"/>
    <property type="project" value="UniProtKB-EC"/>
</dbReference>
<dbReference type="EC" id="4.3.1.19" evidence="5"/>
<dbReference type="FunFam" id="3.40.50.1100:FF:000005">
    <property type="entry name" value="Threonine dehydratase catabolic"/>
    <property type="match status" value="1"/>
</dbReference>
<dbReference type="UniPathway" id="UPA00047">
    <property type="reaction ID" value="UER00054"/>
</dbReference>
<evidence type="ECO:0000313" key="13">
    <source>
        <dbReference type="Proteomes" id="UP000546464"/>
    </source>
</evidence>
<dbReference type="EMBL" id="JACHVB010000014">
    <property type="protein sequence ID" value="MBC2593716.1"/>
    <property type="molecule type" value="Genomic_DNA"/>
</dbReference>
<dbReference type="Gene3D" id="3.40.1020.10">
    <property type="entry name" value="Biosynthetic Threonine Deaminase, Domain 3"/>
    <property type="match status" value="1"/>
</dbReference>
<accession>A0A842HDF6</accession>
<evidence type="ECO:0000313" key="12">
    <source>
        <dbReference type="EMBL" id="MBC2593716.1"/>
    </source>
</evidence>
<organism evidence="12 13">
    <name type="scientific">Ruficoccus amylovorans</name>
    <dbReference type="NCBI Taxonomy" id="1804625"/>
    <lineage>
        <taxon>Bacteria</taxon>
        <taxon>Pseudomonadati</taxon>
        <taxon>Verrucomicrobiota</taxon>
        <taxon>Opitutia</taxon>
        <taxon>Puniceicoccales</taxon>
        <taxon>Cerasicoccaceae</taxon>
        <taxon>Ruficoccus</taxon>
    </lineage>
</organism>
<dbReference type="Proteomes" id="UP000546464">
    <property type="component" value="Unassembled WGS sequence"/>
</dbReference>
<dbReference type="PROSITE" id="PS51672">
    <property type="entry name" value="ACT_LIKE"/>
    <property type="match status" value="2"/>
</dbReference>
<dbReference type="GO" id="GO:0003941">
    <property type="term" value="F:L-serine ammonia-lyase activity"/>
    <property type="evidence" value="ECO:0007669"/>
    <property type="project" value="TreeGrafter"/>
</dbReference>
<feature type="domain" description="ACT-like" evidence="11">
    <location>
        <begin position="331"/>
        <end position="402"/>
    </location>
</feature>
<proteinExistence type="inferred from homology"/>
<dbReference type="InterPro" id="IPR050147">
    <property type="entry name" value="Ser/Thr_Dehydratase"/>
</dbReference>
<evidence type="ECO:0000256" key="4">
    <source>
        <dbReference type="ARBA" id="ARBA00010869"/>
    </source>
</evidence>
<feature type="domain" description="ACT-like" evidence="11">
    <location>
        <begin position="422"/>
        <end position="497"/>
    </location>
</feature>
<protein>
    <recommendedName>
        <fullName evidence="5">threonine ammonia-lyase</fullName>
        <ecNumber evidence="5">4.3.1.19</ecNumber>
    </recommendedName>
</protein>
<comment type="cofactor">
    <cofactor evidence="2">
        <name>pyridoxal 5'-phosphate</name>
        <dbReference type="ChEBI" id="CHEBI:597326"/>
    </cofactor>
</comment>
<evidence type="ECO:0000259" key="11">
    <source>
        <dbReference type="PROSITE" id="PS51672"/>
    </source>
</evidence>
<dbReference type="InterPro" id="IPR001926">
    <property type="entry name" value="TrpB-like_PALP"/>
</dbReference>
<keyword evidence="6" id="KW-0028">Amino-acid biosynthesis</keyword>
<dbReference type="InterPro" id="IPR038110">
    <property type="entry name" value="TD_ACT-like_sf"/>
</dbReference>
<dbReference type="InterPro" id="IPR001721">
    <property type="entry name" value="TD_ACT-like"/>
</dbReference>
<comment type="caution">
    <text evidence="12">The sequence shown here is derived from an EMBL/GenBank/DDBJ whole genome shotgun (WGS) entry which is preliminary data.</text>
</comment>
<dbReference type="SUPFAM" id="SSF53686">
    <property type="entry name" value="Tryptophan synthase beta subunit-like PLP-dependent enzymes"/>
    <property type="match status" value="1"/>
</dbReference>
<keyword evidence="13" id="KW-1185">Reference proteome</keyword>
<dbReference type="RefSeq" id="WP_185674716.1">
    <property type="nucleotide sequence ID" value="NZ_JACHVB010000014.1"/>
</dbReference>
<evidence type="ECO:0000256" key="6">
    <source>
        <dbReference type="ARBA" id="ARBA00022605"/>
    </source>
</evidence>
<dbReference type="InterPro" id="IPR036052">
    <property type="entry name" value="TrpB-like_PALP_sf"/>
</dbReference>
<dbReference type="PANTHER" id="PTHR48078">
    <property type="entry name" value="THREONINE DEHYDRATASE, MITOCHONDRIAL-RELATED"/>
    <property type="match status" value="1"/>
</dbReference>
<dbReference type="GO" id="GO:0006565">
    <property type="term" value="P:L-serine catabolic process"/>
    <property type="evidence" value="ECO:0007669"/>
    <property type="project" value="TreeGrafter"/>
</dbReference>
<dbReference type="Pfam" id="PF00585">
    <property type="entry name" value="Thr_dehydrat_C"/>
    <property type="match status" value="2"/>
</dbReference>
<dbReference type="AlphaFoldDB" id="A0A842HDF6"/>
<gene>
    <name evidence="12" type="ORF">H5P28_05515</name>
</gene>
<evidence type="ECO:0000256" key="10">
    <source>
        <dbReference type="ARBA" id="ARBA00023304"/>
    </source>
</evidence>
<dbReference type="CDD" id="cd01562">
    <property type="entry name" value="Thr-dehyd"/>
    <property type="match status" value="1"/>
</dbReference>
<keyword evidence="9" id="KW-0456">Lyase</keyword>